<reference evidence="4 6" key="3">
    <citation type="submission" date="2016-10" db="EMBL/GenBank/DDBJ databases">
        <authorList>
            <person name="de Groot N.N."/>
        </authorList>
    </citation>
    <scope>NUCLEOTIDE SEQUENCE [LARGE SCALE GENOMIC DNA]</scope>
    <source>
        <strain evidence="4 6">CGMCC 1.6117</strain>
    </source>
</reference>
<dbReference type="InterPro" id="IPR046668">
    <property type="entry name" value="DUF6538"/>
</dbReference>
<protein>
    <recommendedName>
        <fullName evidence="2">DUF6538 domain-containing protein</fullName>
    </recommendedName>
</protein>
<dbReference type="Proteomes" id="UP000182312">
    <property type="component" value="Unassembled WGS sequence"/>
</dbReference>
<evidence type="ECO:0000259" key="2">
    <source>
        <dbReference type="Pfam" id="PF20172"/>
    </source>
</evidence>
<gene>
    <name evidence="3" type="ORF">IT41_18685</name>
    <name evidence="4" type="ORF">SAMN04487972_1453</name>
</gene>
<keyword evidence="5" id="KW-1185">Reference proteome</keyword>
<dbReference type="OrthoDB" id="7222937at2"/>
<evidence type="ECO:0000256" key="1">
    <source>
        <dbReference type="SAM" id="MobiDB-lite"/>
    </source>
</evidence>
<feature type="domain" description="DUF6538" evidence="2">
    <location>
        <begin position="8"/>
        <end position="61"/>
    </location>
</feature>
<evidence type="ECO:0000313" key="3">
    <source>
        <dbReference type="EMBL" id="KGJ02051.1"/>
    </source>
</evidence>
<dbReference type="EMBL" id="FOJO01000045">
    <property type="protein sequence ID" value="SFA62152.1"/>
    <property type="molecule type" value="Genomic_DNA"/>
</dbReference>
<dbReference type="eggNOG" id="COG4974">
    <property type="taxonomic scope" value="Bacteria"/>
</dbReference>
<dbReference type="Pfam" id="PF20172">
    <property type="entry name" value="DUF6538"/>
    <property type="match status" value="1"/>
</dbReference>
<proteinExistence type="predicted"/>
<evidence type="ECO:0000313" key="5">
    <source>
        <dbReference type="Proteomes" id="UP000029846"/>
    </source>
</evidence>
<evidence type="ECO:0000313" key="6">
    <source>
        <dbReference type="Proteomes" id="UP000182312"/>
    </source>
</evidence>
<reference evidence="3 5" key="1">
    <citation type="submission" date="2014-09" db="EMBL/GenBank/DDBJ databases">
        <authorList>
            <person name="McGinnis J.M."/>
            <person name="Wolfgang W.J."/>
        </authorList>
    </citation>
    <scope>NUCLEOTIDE SEQUENCE [LARGE SCALE GENOMIC DNA]</scope>
    <source>
        <strain evidence="3 5">JCM 14014</strain>
    </source>
</reference>
<sequence>MKKPVPILRGEYYYLRRRVPSRYASVDTRGFVQHCLFTDSFEIAQRKATEMWAQMIEAWEAKLDGQNAESGGAKVGHGSGGIMLTRAE</sequence>
<evidence type="ECO:0000313" key="4">
    <source>
        <dbReference type="EMBL" id="SFA62152.1"/>
    </source>
</evidence>
<dbReference type="EMBL" id="JRKN01000048">
    <property type="protein sequence ID" value="KGJ02051.1"/>
    <property type="molecule type" value="Genomic_DNA"/>
</dbReference>
<accession>A0A099EVM9</accession>
<organism evidence="3 5">
    <name type="scientific">Paracoccus halophilus</name>
    <dbReference type="NCBI Taxonomy" id="376733"/>
    <lineage>
        <taxon>Bacteria</taxon>
        <taxon>Pseudomonadati</taxon>
        <taxon>Pseudomonadota</taxon>
        <taxon>Alphaproteobacteria</taxon>
        <taxon>Rhodobacterales</taxon>
        <taxon>Paracoccaceae</taxon>
        <taxon>Paracoccus</taxon>
    </lineage>
</organism>
<dbReference type="RefSeq" id="WP_036743979.1">
    <property type="nucleotide sequence ID" value="NZ_FOJO01000045.1"/>
</dbReference>
<feature type="region of interest" description="Disordered" evidence="1">
    <location>
        <begin position="67"/>
        <end position="88"/>
    </location>
</feature>
<name>A0A099EVM9_9RHOB</name>
<dbReference type="AlphaFoldDB" id="A0A099EVM9"/>
<reference evidence="3 5" key="2">
    <citation type="submission" date="2014-10" db="EMBL/GenBank/DDBJ databases">
        <title>Paracoccus sanguinis sp. nov., isolated from clinical specimens of New York State patients.</title>
        <authorList>
            <person name="Mingle L.A."/>
            <person name="Cole J.A."/>
            <person name="Lapierre P."/>
            <person name="Musser K.A."/>
        </authorList>
    </citation>
    <scope>NUCLEOTIDE SEQUENCE [LARGE SCALE GENOMIC DNA]</scope>
    <source>
        <strain evidence="3 5">JCM 14014</strain>
    </source>
</reference>
<dbReference type="Proteomes" id="UP000029846">
    <property type="component" value="Unassembled WGS sequence"/>
</dbReference>
<dbReference type="STRING" id="376733.SAMN04487972_1453"/>